<dbReference type="EMBL" id="QFOI01000515">
    <property type="protein sequence ID" value="PZP41482.1"/>
    <property type="molecule type" value="Genomic_DNA"/>
</dbReference>
<comment type="caution">
    <text evidence="1">The sequence shown here is derived from an EMBL/GenBank/DDBJ whole genome shotgun (WGS) entry which is preliminary data.</text>
</comment>
<evidence type="ECO:0000313" key="2">
    <source>
        <dbReference type="Proteomes" id="UP000249645"/>
    </source>
</evidence>
<gene>
    <name evidence="1" type="ORF">DI598_18180</name>
</gene>
<sequence length="115" mass="13394">RNTPISTGVIHQSQETELKQTNCMETALISRQARKGRSDLLIQKRNEVLVLRFLHYTTKTLLQYQDIIIQLSKEFFISERRIVDLVFSNSAKLKQIDFSKVTKPYLNAASPLLKW</sequence>
<dbReference type="AlphaFoldDB" id="A0A2W5GDN4"/>
<reference evidence="1 2" key="1">
    <citation type="submission" date="2017-11" db="EMBL/GenBank/DDBJ databases">
        <title>Infants hospitalized years apart are colonized by the same room-sourced microbial strains.</title>
        <authorList>
            <person name="Brooks B."/>
            <person name="Olm M.R."/>
            <person name="Firek B.A."/>
            <person name="Baker R."/>
            <person name="Thomas B.C."/>
            <person name="Morowitz M.J."/>
            <person name="Banfield J.F."/>
        </authorList>
    </citation>
    <scope>NUCLEOTIDE SEQUENCE [LARGE SCALE GENOMIC DNA]</scope>
    <source>
        <strain evidence="1">S2_009_000_R2_76</strain>
    </source>
</reference>
<proteinExistence type="predicted"/>
<organism evidence="1 2">
    <name type="scientific">Pseudopedobacter saltans</name>
    <dbReference type="NCBI Taxonomy" id="151895"/>
    <lineage>
        <taxon>Bacteria</taxon>
        <taxon>Pseudomonadati</taxon>
        <taxon>Bacteroidota</taxon>
        <taxon>Sphingobacteriia</taxon>
        <taxon>Sphingobacteriales</taxon>
        <taxon>Sphingobacteriaceae</taxon>
        <taxon>Pseudopedobacter</taxon>
    </lineage>
</organism>
<accession>A0A2W5GDN4</accession>
<evidence type="ECO:0000313" key="1">
    <source>
        <dbReference type="EMBL" id="PZP41482.1"/>
    </source>
</evidence>
<dbReference type="Proteomes" id="UP000249645">
    <property type="component" value="Unassembled WGS sequence"/>
</dbReference>
<name>A0A2W5GDN4_9SPHI</name>
<protein>
    <submittedName>
        <fullName evidence="1">Uncharacterized protein</fullName>
    </submittedName>
</protein>
<feature type="non-terminal residue" evidence="1">
    <location>
        <position position="1"/>
    </location>
</feature>